<dbReference type="SUPFAM" id="SSF54593">
    <property type="entry name" value="Glyoxalase/Bleomycin resistance protein/Dihydroxybiphenyl dioxygenase"/>
    <property type="match status" value="1"/>
</dbReference>
<dbReference type="GO" id="GO:0004493">
    <property type="term" value="F:methylmalonyl-CoA epimerase activity"/>
    <property type="evidence" value="ECO:0007669"/>
    <property type="project" value="TreeGrafter"/>
</dbReference>
<dbReference type="PANTHER" id="PTHR43048:SF3">
    <property type="entry name" value="METHYLMALONYL-COA EPIMERASE, MITOCHONDRIAL"/>
    <property type="match status" value="1"/>
</dbReference>
<sequence length="362" mass="40474">MAQVRVTRLAFVHYQHPDLEKALKFFSDFGTVEEQRTPDKVYLRGFGIDPYIYVAEQSPDSKRHFVGGYWVVSSEEDLKKAASQPGASAIYDNDGPGGGKVVTVRDPCGFLVGFVFGQQLRNYDGTTGLLEQTSPTTNSPFDKPRKGNVRRYRNGPSPVHKLGHYGYVVPRSKFMETLDWYHRLMNLKPTDTVYDPKTLEDETTFNHIDLGDEYTDHHSFFLAAGPDHKPAHIHHSSFEISDFDTQNLGHDWLRLHGWTNCWGIGRHVLGSQIFDYWFDASGNIVEHYADGDLVNQHTPCGREHAAPGTLHVWGPNVPLAMLTGRMEDAGKTLNAMPDVESSKPADFGDTTNPAGQIKVAAA</sequence>
<dbReference type="RefSeq" id="XP_016254603.1">
    <property type="nucleotide sequence ID" value="XM_016387675.1"/>
</dbReference>
<accession>A0A0D2B9V5</accession>
<feature type="compositionally biased region" description="Polar residues" evidence="2">
    <location>
        <begin position="127"/>
        <end position="140"/>
    </location>
</feature>
<reference evidence="4 5" key="1">
    <citation type="submission" date="2015-01" db="EMBL/GenBank/DDBJ databases">
        <title>The Genome Sequence of Cladophialophora immunda CBS83496.</title>
        <authorList>
            <consortium name="The Broad Institute Genomics Platform"/>
            <person name="Cuomo C."/>
            <person name="de Hoog S."/>
            <person name="Gorbushina A."/>
            <person name="Stielow B."/>
            <person name="Teixiera M."/>
            <person name="Abouelleil A."/>
            <person name="Chapman S.B."/>
            <person name="Priest M."/>
            <person name="Young S.K."/>
            <person name="Wortman J."/>
            <person name="Nusbaum C."/>
            <person name="Birren B."/>
        </authorList>
    </citation>
    <scope>NUCLEOTIDE SEQUENCE [LARGE SCALE GENOMIC DNA]</scope>
    <source>
        <strain evidence="4 5">CBS 83496</strain>
    </source>
</reference>
<evidence type="ECO:0000259" key="3">
    <source>
        <dbReference type="PROSITE" id="PS51819"/>
    </source>
</evidence>
<protein>
    <recommendedName>
        <fullName evidence="3">VOC domain-containing protein</fullName>
    </recommendedName>
</protein>
<dbReference type="GeneID" id="27340359"/>
<dbReference type="PANTHER" id="PTHR43048">
    <property type="entry name" value="METHYLMALONYL-COA EPIMERASE"/>
    <property type="match status" value="1"/>
</dbReference>
<dbReference type="Pfam" id="PF00903">
    <property type="entry name" value="Glyoxalase"/>
    <property type="match status" value="1"/>
</dbReference>
<dbReference type="VEuPathDB" id="FungiDB:PV07_01165"/>
<keyword evidence="1" id="KW-0479">Metal-binding</keyword>
<keyword evidence="5" id="KW-1185">Reference proteome</keyword>
<dbReference type="OrthoDB" id="3360610at2759"/>
<dbReference type="EMBL" id="KN847040">
    <property type="protein sequence ID" value="KIW34387.1"/>
    <property type="molecule type" value="Genomic_DNA"/>
</dbReference>
<name>A0A0D2B9V5_9EURO</name>
<feature type="domain" description="VOC" evidence="3">
    <location>
        <begin position="161"/>
        <end position="290"/>
    </location>
</feature>
<dbReference type="GO" id="GO:0046491">
    <property type="term" value="P:L-methylmalonyl-CoA metabolic process"/>
    <property type="evidence" value="ECO:0007669"/>
    <property type="project" value="TreeGrafter"/>
</dbReference>
<evidence type="ECO:0000313" key="5">
    <source>
        <dbReference type="Proteomes" id="UP000054466"/>
    </source>
</evidence>
<dbReference type="AlphaFoldDB" id="A0A0D2B9V5"/>
<dbReference type="InterPro" id="IPR037523">
    <property type="entry name" value="VOC_core"/>
</dbReference>
<dbReference type="GO" id="GO:0005739">
    <property type="term" value="C:mitochondrion"/>
    <property type="evidence" value="ECO:0007669"/>
    <property type="project" value="TreeGrafter"/>
</dbReference>
<feature type="region of interest" description="Disordered" evidence="2">
    <location>
        <begin position="337"/>
        <end position="362"/>
    </location>
</feature>
<proteinExistence type="predicted"/>
<dbReference type="InterPro" id="IPR004360">
    <property type="entry name" value="Glyas_Fos-R_dOase_dom"/>
</dbReference>
<feature type="region of interest" description="Disordered" evidence="2">
    <location>
        <begin position="127"/>
        <end position="155"/>
    </location>
</feature>
<gene>
    <name evidence="4" type="ORF">PV07_01165</name>
</gene>
<dbReference type="Proteomes" id="UP000054466">
    <property type="component" value="Unassembled WGS sequence"/>
</dbReference>
<dbReference type="InterPro" id="IPR029068">
    <property type="entry name" value="Glyas_Bleomycin-R_OHBP_Dase"/>
</dbReference>
<dbReference type="CDD" id="cd07267">
    <property type="entry name" value="THT_Oxygenase_N"/>
    <property type="match status" value="1"/>
</dbReference>
<evidence type="ECO:0000256" key="1">
    <source>
        <dbReference type="ARBA" id="ARBA00022723"/>
    </source>
</evidence>
<dbReference type="FunFam" id="3.10.180.10:FF:000034">
    <property type="entry name" value="Glyoxalase/Bleomycin resistance protein/Dihydroxybiphenyl dioxygenase"/>
    <property type="match status" value="1"/>
</dbReference>
<evidence type="ECO:0000256" key="2">
    <source>
        <dbReference type="SAM" id="MobiDB-lite"/>
    </source>
</evidence>
<dbReference type="HOGENOM" id="CLU_052361_0_1_1"/>
<organism evidence="4 5">
    <name type="scientific">Cladophialophora immunda</name>
    <dbReference type="NCBI Taxonomy" id="569365"/>
    <lineage>
        <taxon>Eukaryota</taxon>
        <taxon>Fungi</taxon>
        <taxon>Dikarya</taxon>
        <taxon>Ascomycota</taxon>
        <taxon>Pezizomycotina</taxon>
        <taxon>Eurotiomycetes</taxon>
        <taxon>Chaetothyriomycetidae</taxon>
        <taxon>Chaetothyriales</taxon>
        <taxon>Herpotrichiellaceae</taxon>
        <taxon>Cladophialophora</taxon>
    </lineage>
</organism>
<dbReference type="Gene3D" id="3.10.180.10">
    <property type="entry name" value="2,3-Dihydroxybiphenyl 1,2-Dioxygenase, domain 1"/>
    <property type="match status" value="2"/>
</dbReference>
<dbReference type="GO" id="GO:0046872">
    <property type="term" value="F:metal ion binding"/>
    <property type="evidence" value="ECO:0007669"/>
    <property type="project" value="UniProtKB-KW"/>
</dbReference>
<dbReference type="InterPro" id="IPR051785">
    <property type="entry name" value="MMCE/EMCE_epimerase"/>
</dbReference>
<dbReference type="PROSITE" id="PS51819">
    <property type="entry name" value="VOC"/>
    <property type="match status" value="1"/>
</dbReference>
<evidence type="ECO:0000313" key="4">
    <source>
        <dbReference type="EMBL" id="KIW34387.1"/>
    </source>
</evidence>